<sequence length="164" mass="18356">MRPTRSSLYAFMAPTLVVVFDILHADAIKPVIDRATLSFLAICLAWGLNPLEEARKAGICLLTSLAIHYFCRHPYQAVWSRLRPDSPSETILPLYEDRAPPIGIRLEFQKTTYTAKLLAHFLANESAVLHYAGRELGCHPPLGSQRALLERAVNCVQKKKAIAF</sequence>
<keyword evidence="2" id="KW-1185">Reference proteome</keyword>
<dbReference type="Proteomes" id="UP001148737">
    <property type="component" value="Unassembled WGS sequence"/>
</dbReference>
<protein>
    <submittedName>
        <fullName evidence="1">Uncharacterized protein</fullName>
    </submittedName>
</protein>
<gene>
    <name evidence="1" type="ORF">NLG97_g6835</name>
</gene>
<comment type="caution">
    <text evidence="1">The sequence shown here is derived from an EMBL/GenBank/DDBJ whole genome shotgun (WGS) entry which is preliminary data.</text>
</comment>
<accession>A0ACC1QP23</accession>
<dbReference type="EMBL" id="JANAKD010000966">
    <property type="protein sequence ID" value="KAJ3485335.1"/>
    <property type="molecule type" value="Genomic_DNA"/>
</dbReference>
<name>A0ACC1QP23_9HYPO</name>
<reference evidence="1" key="1">
    <citation type="submission" date="2022-07" db="EMBL/GenBank/DDBJ databases">
        <title>Genome Sequence of Lecanicillium saksenae.</title>
        <authorList>
            <person name="Buettner E."/>
        </authorList>
    </citation>
    <scope>NUCLEOTIDE SEQUENCE</scope>
    <source>
        <strain evidence="1">VT-O1</strain>
    </source>
</reference>
<evidence type="ECO:0000313" key="1">
    <source>
        <dbReference type="EMBL" id="KAJ3485335.1"/>
    </source>
</evidence>
<proteinExistence type="predicted"/>
<evidence type="ECO:0000313" key="2">
    <source>
        <dbReference type="Proteomes" id="UP001148737"/>
    </source>
</evidence>
<organism evidence="1 2">
    <name type="scientific">Lecanicillium saksenae</name>
    <dbReference type="NCBI Taxonomy" id="468837"/>
    <lineage>
        <taxon>Eukaryota</taxon>
        <taxon>Fungi</taxon>
        <taxon>Dikarya</taxon>
        <taxon>Ascomycota</taxon>
        <taxon>Pezizomycotina</taxon>
        <taxon>Sordariomycetes</taxon>
        <taxon>Hypocreomycetidae</taxon>
        <taxon>Hypocreales</taxon>
        <taxon>Cordycipitaceae</taxon>
        <taxon>Lecanicillium</taxon>
    </lineage>
</organism>